<dbReference type="RefSeq" id="WP_110486170.1">
    <property type="nucleotide sequence ID" value="NZ_QJVC01000019.1"/>
</dbReference>
<gene>
    <name evidence="1" type="ORF">CVS30_14495</name>
</gene>
<organism evidence="1 2">
    <name type="scientific">Arthrobacter psychrolactophilus</name>
    <dbReference type="NCBI Taxonomy" id="92442"/>
    <lineage>
        <taxon>Bacteria</taxon>
        <taxon>Bacillati</taxon>
        <taxon>Actinomycetota</taxon>
        <taxon>Actinomycetes</taxon>
        <taxon>Micrococcales</taxon>
        <taxon>Micrococcaceae</taxon>
        <taxon>Arthrobacter</taxon>
    </lineage>
</organism>
<sequence length="188" mass="19869">MSNEGHAATSSRRTIVKGAAWSVPVIAAAIAAPAASASDRVELSNYDWYFGQNQVGSEGNRTLVASTNINVNKSDSSLPNVPFTVVYTIAYKAYSDAAKTALIATDEVTFAPVAYSGANQETSTPLAWTHEFTADEWPPSGGNIWIEYLVTMALATTATSPVQTMVIGHADGYGSTNPYTASGYVSSW</sequence>
<comment type="caution">
    <text evidence="1">The sequence shown here is derived from an EMBL/GenBank/DDBJ whole genome shotgun (WGS) entry which is preliminary data.</text>
</comment>
<evidence type="ECO:0000313" key="2">
    <source>
        <dbReference type="Proteomes" id="UP000247980"/>
    </source>
</evidence>
<name>A0A2V5JE50_9MICC</name>
<keyword evidence="2" id="KW-1185">Reference proteome</keyword>
<dbReference type="PROSITE" id="PS51318">
    <property type="entry name" value="TAT"/>
    <property type="match status" value="1"/>
</dbReference>
<accession>A0A2V5JE50</accession>
<dbReference type="InterPro" id="IPR006311">
    <property type="entry name" value="TAT_signal"/>
</dbReference>
<dbReference type="EMBL" id="QJVC01000019">
    <property type="protein sequence ID" value="PYI37607.1"/>
    <property type="molecule type" value="Genomic_DNA"/>
</dbReference>
<proteinExistence type="predicted"/>
<evidence type="ECO:0000313" key="1">
    <source>
        <dbReference type="EMBL" id="PYI37607.1"/>
    </source>
</evidence>
<dbReference type="AlphaFoldDB" id="A0A2V5JE50"/>
<protein>
    <submittedName>
        <fullName evidence="1">Uncharacterized protein</fullName>
    </submittedName>
</protein>
<reference evidence="1 2" key="1">
    <citation type="submission" date="2018-05" db="EMBL/GenBank/DDBJ databases">
        <title>Genetic diversity of glacier-inhabiting Cryobacterium bacteria in China and description of Cryobacterium mengkeensis sp. nov. and Arthrobacter glacialis sp. nov.</title>
        <authorList>
            <person name="Liu Q."/>
            <person name="Xin Y.-H."/>
        </authorList>
    </citation>
    <scope>NUCLEOTIDE SEQUENCE [LARGE SCALE GENOMIC DNA]</scope>
    <source>
        <strain evidence="1 2">B7</strain>
    </source>
</reference>
<dbReference type="Proteomes" id="UP000247980">
    <property type="component" value="Unassembled WGS sequence"/>
</dbReference>